<keyword evidence="2" id="KW-0472">Membrane</keyword>
<evidence type="ECO:0000313" key="4">
    <source>
        <dbReference type="EMBL" id="PCH43676.1"/>
    </source>
</evidence>
<organism evidence="4 5">
    <name type="scientific">Wolfiporia cocos (strain MD-104)</name>
    <name type="common">Brown rot fungus</name>
    <dbReference type="NCBI Taxonomy" id="742152"/>
    <lineage>
        <taxon>Eukaryota</taxon>
        <taxon>Fungi</taxon>
        <taxon>Dikarya</taxon>
        <taxon>Basidiomycota</taxon>
        <taxon>Agaricomycotina</taxon>
        <taxon>Agaricomycetes</taxon>
        <taxon>Polyporales</taxon>
        <taxon>Phaeolaceae</taxon>
        <taxon>Wolfiporia</taxon>
    </lineage>
</organism>
<dbReference type="InterPro" id="IPR013715">
    <property type="entry name" value="DUF1746"/>
</dbReference>
<feature type="domain" description="DUF1746" evidence="3">
    <location>
        <begin position="14"/>
        <end position="116"/>
    </location>
</feature>
<dbReference type="GO" id="GO:0005783">
    <property type="term" value="C:endoplasmic reticulum"/>
    <property type="evidence" value="ECO:0007669"/>
    <property type="project" value="TreeGrafter"/>
</dbReference>
<evidence type="ECO:0000259" key="3">
    <source>
        <dbReference type="Pfam" id="PF08508"/>
    </source>
</evidence>
<gene>
    <name evidence="4" type="ORF">WOLCODRAFT_122400</name>
</gene>
<feature type="transmembrane region" description="Helical" evidence="2">
    <location>
        <begin position="60"/>
        <end position="77"/>
    </location>
</feature>
<dbReference type="EMBL" id="KB468146">
    <property type="protein sequence ID" value="PCH43676.1"/>
    <property type="molecule type" value="Genomic_DNA"/>
</dbReference>
<dbReference type="GO" id="GO:0044695">
    <property type="term" value="C:Dsc E3 ubiquitin ligase complex"/>
    <property type="evidence" value="ECO:0007669"/>
    <property type="project" value="InterPro"/>
</dbReference>
<dbReference type="Pfam" id="PF08508">
    <property type="entry name" value="DUF1746"/>
    <property type="match status" value="1"/>
</dbReference>
<dbReference type="InterPro" id="IPR038967">
    <property type="entry name" value="Dsc4-like"/>
</dbReference>
<dbReference type="Proteomes" id="UP000218811">
    <property type="component" value="Unassembled WGS sequence"/>
</dbReference>
<feature type="region of interest" description="Disordered" evidence="1">
    <location>
        <begin position="181"/>
        <end position="204"/>
    </location>
</feature>
<keyword evidence="2" id="KW-1133">Transmembrane helix</keyword>
<sequence length="268" mass="30686">MHRYDGQRRHIISSLDSLLYQLHILSFLLSPSIWILIARLCSQFHFARPREIDGNRTLRFWYFLVIFFNLGAVWGHAKEGASQGRSIVLDFVGMVDVPSKLHLLSLDFLIIFLEMLLATIAYETSYAAAMHSDYVDPLLPLPTIPTEPQPSTSRAPSKSTELELSETIFIIDVRLRMVMDRIRNPPSPPPPRDTSLEDLLPLPNTTSLRLSTGLQMFLRARRELTERARTAERNAERTRRAQDTTRTQQDERSEERQAVPGGMDIEDG</sequence>
<dbReference type="PANTHER" id="PTHR39405:SF1">
    <property type="entry name" value="DSC E3 UBIQUITIN LIGASE COMPLEX SUBUNIT 4"/>
    <property type="match status" value="1"/>
</dbReference>
<dbReference type="OMA" id="MPMRHAQ"/>
<dbReference type="OrthoDB" id="5428737at2759"/>
<feature type="compositionally biased region" description="Basic and acidic residues" evidence="1">
    <location>
        <begin position="225"/>
        <end position="257"/>
    </location>
</feature>
<accession>A0A2H3JNB9</accession>
<reference evidence="4 5" key="1">
    <citation type="journal article" date="2012" name="Science">
        <title>The Paleozoic origin of enzymatic lignin decomposition reconstructed from 31 fungal genomes.</title>
        <authorList>
            <person name="Floudas D."/>
            <person name="Binder M."/>
            <person name="Riley R."/>
            <person name="Barry K."/>
            <person name="Blanchette R.A."/>
            <person name="Henrissat B."/>
            <person name="Martinez A.T."/>
            <person name="Otillar R."/>
            <person name="Spatafora J.W."/>
            <person name="Yadav J.S."/>
            <person name="Aerts A."/>
            <person name="Benoit I."/>
            <person name="Boyd A."/>
            <person name="Carlson A."/>
            <person name="Copeland A."/>
            <person name="Coutinho P.M."/>
            <person name="de Vries R.P."/>
            <person name="Ferreira P."/>
            <person name="Findley K."/>
            <person name="Foster B."/>
            <person name="Gaskell J."/>
            <person name="Glotzer D."/>
            <person name="Gorecki P."/>
            <person name="Heitman J."/>
            <person name="Hesse C."/>
            <person name="Hori C."/>
            <person name="Igarashi K."/>
            <person name="Jurgens J.A."/>
            <person name="Kallen N."/>
            <person name="Kersten P."/>
            <person name="Kohler A."/>
            <person name="Kuees U."/>
            <person name="Kumar T.K.A."/>
            <person name="Kuo A."/>
            <person name="LaButti K."/>
            <person name="Larrondo L.F."/>
            <person name="Lindquist E."/>
            <person name="Ling A."/>
            <person name="Lombard V."/>
            <person name="Lucas S."/>
            <person name="Lundell T."/>
            <person name="Martin R."/>
            <person name="McLaughlin D.J."/>
            <person name="Morgenstern I."/>
            <person name="Morin E."/>
            <person name="Murat C."/>
            <person name="Nagy L.G."/>
            <person name="Nolan M."/>
            <person name="Ohm R.A."/>
            <person name="Patyshakuliyeva A."/>
            <person name="Rokas A."/>
            <person name="Ruiz-Duenas F.J."/>
            <person name="Sabat G."/>
            <person name="Salamov A."/>
            <person name="Samejima M."/>
            <person name="Schmutz J."/>
            <person name="Slot J.C."/>
            <person name="St John F."/>
            <person name="Stenlid J."/>
            <person name="Sun H."/>
            <person name="Sun S."/>
            <person name="Syed K."/>
            <person name="Tsang A."/>
            <person name="Wiebenga A."/>
            <person name="Young D."/>
            <person name="Pisabarro A."/>
            <person name="Eastwood D.C."/>
            <person name="Martin F."/>
            <person name="Cullen D."/>
            <person name="Grigoriev I.V."/>
            <person name="Hibbett D.S."/>
        </authorList>
    </citation>
    <scope>NUCLEOTIDE SEQUENCE [LARGE SCALE GENOMIC DNA]</scope>
    <source>
        <strain evidence="4 5">MD-104</strain>
    </source>
</reference>
<keyword evidence="5" id="KW-1185">Reference proteome</keyword>
<evidence type="ECO:0000256" key="1">
    <source>
        <dbReference type="SAM" id="MobiDB-lite"/>
    </source>
</evidence>
<feature type="region of interest" description="Disordered" evidence="1">
    <location>
        <begin position="225"/>
        <end position="268"/>
    </location>
</feature>
<evidence type="ECO:0000313" key="5">
    <source>
        <dbReference type="Proteomes" id="UP000218811"/>
    </source>
</evidence>
<dbReference type="AlphaFoldDB" id="A0A2H3JNB9"/>
<name>A0A2H3JNB9_WOLCO</name>
<keyword evidence="2" id="KW-0812">Transmembrane</keyword>
<dbReference type="PANTHER" id="PTHR39405">
    <property type="entry name" value="DSC E3 UBIQUITIN LIGASE COMPLEX SUBUNIT 4"/>
    <property type="match status" value="1"/>
</dbReference>
<feature type="transmembrane region" description="Helical" evidence="2">
    <location>
        <begin position="20"/>
        <end position="40"/>
    </location>
</feature>
<feature type="transmembrane region" description="Helical" evidence="2">
    <location>
        <begin position="101"/>
        <end position="122"/>
    </location>
</feature>
<dbReference type="GO" id="GO:0032933">
    <property type="term" value="P:SREBP signaling pathway"/>
    <property type="evidence" value="ECO:0007669"/>
    <property type="project" value="InterPro"/>
</dbReference>
<evidence type="ECO:0000256" key="2">
    <source>
        <dbReference type="SAM" id="Phobius"/>
    </source>
</evidence>
<protein>
    <recommendedName>
        <fullName evidence="3">DUF1746 domain-containing protein</fullName>
    </recommendedName>
</protein>
<proteinExistence type="predicted"/>
<feature type="region of interest" description="Disordered" evidence="1">
    <location>
        <begin position="141"/>
        <end position="161"/>
    </location>
</feature>